<organism evidence="1">
    <name type="scientific">Medicago truncatula</name>
    <name type="common">Barrel medic</name>
    <name type="synonym">Medicago tribuloides</name>
    <dbReference type="NCBI Taxonomy" id="3880"/>
    <lineage>
        <taxon>Eukaryota</taxon>
        <taxon>Viridiplantae</taxon>
        <taxon>Streptophyta</taxon>
        <taxon>Embryophyta</taxon>
        <taxon>Tracheophyta</taxon>
        <taxon>Spermatophyta</taxon>
        <taxon>Magnoliopsida</taxon>
        <taxon>eudicotyledons</taxon>
        <taxon>Gunneridae</taxon>
        <taxon>Pentapetalae</taxon>
        <taxon>rosids</taxon>
        <taxon>fabids</taxon>
        <taxon>Fabales</taxon>
        <taxon>Fabaceae</taxon>
        <taxon>Papilionoideae</taxon>
        <taxon>50 kb inversion clade</taxon>
        <taxon>NPAAA clade</taxon>
        <taxon>Hologalegina</taxon>
        <taxon>IRL clade</taxon>
        <taxon>Trifolieae</taxon>
        <taxon>Medicago</taxon>
    </lineage>
</organism>
<evidence type="ECO:0000313" key="1">
    <source>
        <dbReference type="EMBL" id="AFK41286.1"/>
    </source>
</evidence>
<name>I3SLZ4_MEDTR</name>
<dbReference type="AlphaFoldDB" id="I3SLZ4"/>
<accession>I3SLZ4</accession>
<sequence>MHYEMDQAPNNFWGSLNHCFICRSFKLCTNIFRVISMNLHQLPKIKFGSFQDLNFTNENILQWVNAGRSLLNLFSNHLRDKLAYQILQIT</sequence>
<protein>
    <submittedName>
        <fullName evidence="1">Uncharacterized protein</fullName>
    </submittedName>
</protein>
<dbReference type="EMBL" id="BT141492">
    <property type="protein sequence ID" value="AFK41286.1"/>
    <property type="molecule type" value="mRNA"/>
</dbReference>
<proteinExistence type="evidence at transcript level"/>
<reference evidence="1" key="1">
    <citation type="submission" date="2012-05" db="EMBL/GenBank/DDBJ databases">
        <authorList>
            <person name="Krishnakumar V."/>
            <person name="Cheung F."/>
            <person name="Xiao Y."/>
            <person name="Chan A."/>
            <person name="Moskal W.A."/>
            <person name="Town C.D."/>
        </authorList>
    </citation>
    <scope>NUCLEOTIDE SEQUENCE</scope>
</reference>